<dbReference type="AlphaFoldDB" id="A0A3A2ZIN2"/>
<protein>
    <recommendedName>
        <fullName evidence="3">F-box domain protein</fullName>
    </recommendedName>
</protein>
<gene>
    <name evidence="1" type="ORF">PHISCL_09929</name>
</gene>
<proteinExistence type="predicted"/>
<evidence type="ECO:0008006" key="3">
    <source>
        <dbReference type="Google" id="ProtNLM"/>
    </source>
</evidence>
<dbReference type="EMBL" id="MVGC01000743">
    <property type="protein sequence ID" value="RJE17735.1"/>
    <property type="molecule type" value="Genomic_DNA"/>
</dbReference>
<evidence type="ECO:0000313" key="1">
    <source>
        <dbReference type="EMBL" id="RJE17735.1"/>
    </source>
</evidence>
<dbReference type="InterPro" id="IPR038883">
    <property type="entry name" value="AN11006-like"/>
</dbReference>
<name>A0A3A2ZIN2_9EURO</name>
<evidence type="ECO:0000313" key="2">
    <source>
        <dbReference type="Proteomes" id="UP000266188"/>
    </source>
</evidence>
<dbReference type="OrthoDB" id="62952at2759"/>
<keyword evidence="2" id="KW-1185">Reference proteome</keyword>
<dbReference type="Proteomes" id="UP000266188">
    <property type="component" value="Unassembled WGS sequence"/>
</dbReference>
<reference evidence="2" key="1">
    <citation type="submission" date="2017-02" db="EMBL/GenBank/DDBJ databases">
        <authorList>
            <person name="Tafer H."/>
            <person name="Lopandic K."/>
        </authorList>
    </citation>
    <scope>NUCLEOTIDE SEQUENCE [LARGE SCALE GENOMIC DNA]</scope>
    <source>
        <strain evidence="2">CBS 366.77</strain>
    </source>
</reference>
<organism evidence="1 2">
    <name type="scientific">Aspergillus sclerotialis</name>
    <dbReference type="NCBI Taxonomy" id="2070753"/>
    <lineage>
        <taxon>Eukaryota</taxon>
        <taxon>Fungi</taxon>
        <taxon>Dikarya</taxon>
        <taxon>Ascomycota</taxon>
        <taxon>Pezizomycotina</taxon>
        <taxon>Eurotiomycetes</taxon>
        <taxon>Eurotiomycetidae</taxon>
        <taxon>Eurotiales</taxon>
        <taxon>Aspergillaceae</taxon>
        <taxon>Aspergillus</taxon>
        <taxon>Aspergillus subgen. Polypaecilum</taxon>
    </lineage>
</organism>
<dbReference type="PANTHER" id="PTHR42085:SF1">
    <property type="entry name" value="F-BOX DOMAIN-CONTAINING PROTEIN"/>
    <property type="match status" value="1"/>
</dbReference>
<accession>A0A3A2ZIN2</accession>
<sequence length="190" mass="22497">MSTNFLSLPPEIRCEIYKYLLVHKGYFCLFYRGGDQELASNILCTNKMIFNEARSLLYGHNRFDFTTCKSDFVFQFLDQIGRHNASYIRYMRIEFPYLCDLDSERLILEYGIFRILAKIQSDCTNLRTAMRFNHHPLSNSFHLDDLLTRIATYLEKIHSRHEIIGEIYEDSGSAIMKREMEHRGWAVNVI</sequence>
<comment type="caution">
    <text evidence="1">The sequence shown here is derived from an EMBL/GenBank/DDBJ whole genome shotgun (WGS) entry which is preliminary data.</text>
</comment>
<dbReference type="PANTHER" id="PTHR42085">
    <property type="entry name" value="F-BOX DOMAIN-CONTAINING PROTEIN"/>
    <property type="match status" value="1"/>
</dbReference>